<dbReference type="RefSeq" id="WP_151894282.1">
    <property type="nucleotide sequence ID" value="NZ_BKCF01000003.1"/>
</dbReference>
<feature type="transmembrane region" description="Helical" evidence="2">
    <location>
        <begin position="44"/>
        <end position="62"/>
    </location>
</feature>
<feature type="domain" description="Endonuclease/exonuclease/phosphatase" evidence="3">
    <location>
        <begin position="116"/>
        <end position="323"/>
    </location>
</feature>
<dbReference type="SUPFAM" id="SSF56219">
    <property type="entry name" value="DNase I-like"/>
    <property type="match status" value="1"/>
</dbReference>
<evidence type="ECO:0000259" key="3">
    <source>
        <dbReference type="Pfam" id="PF03372"/>
    </source>
</evidence>
<dbReference type="AlphaFoldDB" id="A0A5J4G2F2"/>
<comment type="caution">
    <text evidence="4">The sequence shown here is derived from an EMBL/GenBank/DDBJ whole genome shotgun (WGS) entry which is preliminary data.</text>
</comment>
<dbReference type="InterPro" id="IPR036691">
    <property type="entry name" value="Endo/exonu/phosph_ase_sf"/>
</dbReference>
<keyword evidence="4" id="KW-0378">Hydrolase</keyword>
<dbReference type="OrthoDB" id="9796594at2"/>
<keyword evidence="4" id="KW-0540">Nuclease</keyword>
<feature type="transmembrane region" description="Helical" evidence="2">
    <location>
        <begin position="12"/>
        <end position="32"/>
    </location>
</feature>
<dbReference type="Proteomes" id="UP000326994">
    <property type="component" value="Unassembled WGS sequence"/>
</dbReference>
<keyword evidence="2" id="KW-0472">Membrane</keyword>
<evidence type="ECO:0000256" key="2">
    <source>
        <dbReference type="SAM" id="Phobius"/>
    </source>
</evidence>
<organism evidence="4 5">
    <name type="scientific">Patiriisocius marinistellae</name>
    <dbReference type="NCBI Taxonomy" id="2494560"/>
    <lineage>
        <taxon>Bacteria</taxon>
        <taxon>Pseudomonadati</taxon>
        <taxon>Bacteroidota</taxon>
        <taxon>Flavobacteriia</taxon>
        <taxon>Flavobacteriales</taxon>
        <taxon>Flavobacteriaceae</taxon>
        <taxon>Patiriisocius</taxon>
    </lineage>
</organism>
<feature type="compositionally biased region" description="Basic and acidic residues" evidence="1">
    <location>
        <begin position="344"/>
        <end position="368"/>
    </location>
</feature>
<evidence type="ECO:0000313" key="4">
    <source>
        <dbReference type="EMBL" id="GEQ86351.1"/>
    </source>
</evidence>
<accession>A0A5J4G2F2</accession>
<keyword evidence="2" id="KW-0812">Transmembrane</keyword>
<evidence type="ECO:0000256" key="1">
    <source>
        <dbReference type="SAM" id="MobiDB-lite"/>
    </source>
</evidence>
<dbReference type="Gene3D" id="3.60.10.10">
    <property type="entry name" value="Endonuclease/exonuclease/phosphatase"/>
    <property type="match status" value="1"/>
</dbReference>
<feature type="region of interest" description="Disordered" evidence="1">
    <location>
        <begin position="335"/>
        <end position="368"/>
    </location>
</feature>
<dbReference type="Pfam" id="PF03372">
    <property type="entry name" value="Exo_endo_phos"/>
    <property type="match status" value="1"/>
</dbReference>
<sequence>MKILNRIKETSFKTYLQIFGVITVILTLFRFVAMDYWWIRVFDFPHLQLTILSIIAFLAYFIKFDFKDRNDYAFATLMLLCMSYQIYKIYIYTPLASFEMHDAENNDVSRQLSFFTANVLQKNDSYKKLFNEIKKYDADLIVFTETDTVWQNQIIKNLDESYIYKVEVPLSNTYGMLLYSKLELINPQIKYQVDDSIPSIHSKIKLPSGDIIQLYAIHPTPPMPQHNPMSTDRDKEMMLTAKLALENKLPTLVVGDFNDVAWSQTSQLFQRVSKLLDPRKGRGLYNTFNSKNFMMRWPLDHVFASKEFRIISMERGDKIDSDHFPVYAKFSFEPDGASIQEPDEVSKKDLQRAEKQIKGTEKLPTDVY</sequence>
<name>A0A5J4G2F2_9FLAO</name>
<dbReference type="InterPro" id="IPR005135">
    <property type="entry name" value="Endo/exonuclease/phosphatase"/>
</dbReference>
<gene>
    <name evidence="4" type="ORF">ULMS_18590</name>
</gene>
<keyword evidence="4" id="KW-0255">Endonuclease</keyword>
<dbReference type="EMBL" id="BKCF01000003">
    <property type="protein sequence ID" value="GEQ86351.1"/>
    <property type="molecule type" value="Genomic_DNA"/>
</dbReference>
<evidence type="ECO:0000313" key="5">
    <source>
        <dbReference type="Proteomes" id="UP000326994"/>
    </source>
</evidence>
<keyword evidence="2" id="KW-1133">Transmembrane helix</keyword>
<feature type="transmembrane region" description="Helical" evidence="2">
    <location>
        <begin position="74"/>
        <end position="92"/>
    </location>
</feature>
<dbReference type="GO" id="GO:0004519">
    <property type="term" value="F:endonuclease activity"/>
    <property type="evidence" value="ECO:0007669"/>
    <property type="project" value="UniProtKB-KW"/>
</dbReference>
<protein>
    <submittedName>
        <fullName evidence="4">Endonuclease</fullName>
    </submittedName>
</protein>
<reference evidence="4 5" key="1">
    <citation type="submission" date="2019-08" db="EMBL/GenBank/DDBJ databases">
        <title>Ulvibacter marinistellae sp. nov., isolated from a starfish, Patiria pectinifera.</title>
        <authorList>
            <person name="Kawano K."/>
            <person name="Ushijima N."/>
            <person name="Kihara M."/>
            <person name="Itoh H."/>
        </authorList>
    </citation>
    <scope>NUCLEOTIDE SEQUENCE [LARGE SCALE GENOMIC DNA]</scope>
    <source>
        <strain evidence="4 5">KK4</strain>
    </source>
</reference>
<keyword evidence="5" id="KW-1185">Reference proteome</keyword>
<proteinExistence type="predicted"/>